<dbReference type="EMBL" id="CP073041">
    <property type="protein sequence ID" value="UXE58711.1"/>
    <property type="molecule type" value="Genomic_DNA"/>
</dbReference>
<dbReference type="Proteomes" id="UP001065613">
    <property type="component" value="Chromosome"/>
</dbReference>
<feature type="repeat" description="WD" evidence="3">
    <location>
        <begin position="630"/>
        <end position="662"/>
    </location>
</feature>
<feature type="repeat" description="WD" evidence="3">
    <location>
        <begin position="968"/>
        <end position="1002"/>
    </location>
</feature>
<dbReference type="Gene3D" id="2.130.10.10">
    <property type="entry name" value="YVTN repeat-like/Quinoprotein amine dehydrogenase"/>
    <property type="match status" value="4"/>
</dbReference>
<dbReference type="Pfam" id="PF14516">
    <property type="entry name" value="AAA_35"/>
    <property type="match status" value="1"/>
</dbReference>
<proteinExistence type="predicted"/>
<dbReference type="PANTHER" id="PTHR19879:SF9">
    <property type="entry name" value="TRANSCRIPTION INITIATION FACTOR TFIID SUBUNIT 5"/>
    <property type="match status" value="1"/>
</dbReference>
<reference evidence="5" key="1">
    <citation type="submission" date="2021-04" db="EMBL/GenBank/DDBJ databases">
        <title>Genome sequence of Woronichinia naegeliana from Washington state freshwater lake bloom.</title>
        <authorList>
            <person name="Dreher T.W."/>
        </authorList>
    </citation>
    <scope>NUCLEOTIDE SEQUENCE</scope>
    <source>
        <strain evidence="5">WA131</strain>
    </source>
</reference>
<dbReference type="InterPro" id="IPR019775">
    <property type="entry name" value="WD40_repeat_CS"/>
</dbReference>
<dbReference type="InterPro" id="IPR015943">
    <property type="entry name" value="WD40/YVTN_repeat-like_dom_sf"/>
</dbReference>
<dbReference type="InterPro" id="IPR036322">
    <property type="entry name" value="WD40_repeat_dom_sf"/>
</dbReference>
<feature type="repeat" description="WD" evidence="3">
    <location>
        <begin position="1009"/>
        <end position="1040"/>
    </location>
</feature>
<keyword evidence="2" id="KW-0677">Repeat</keyword>
<evidence type="ECO:0000256" key="3">
    <source>
        <dbReference type="PROSITE-ProRule" id="PRU00221"/>
    </source>
</evidence>
<feature type="coiled-coil region" evidence="4">
    <location>
        <begin position="410"/>
        <end position="444"/>
    </location>
</feature>
<dbReference type="CDD" id="cd00200">
    <property type="entry name" value="WD40"/>
    <property type="match status" value="2"/>
</dbReference>
<dbReference type="InterPro" id="IPR020472">
    <property type="entry name" value="WD40_PAC1"/>
</dbReference>
<organism evidence="5">
    <name type="scientific">Woronichinia naegeliana WA131</name>
    <dbReference type="NCBI Taxonomy" id="2824559"/>
    <lineage>
        <taxon>Bacteria</taxon>
        <taxon>Bacillati</taxon>
        <taxon>Cyanobacteriota</taxon>
        <taxon>Cyanophyceae</taxon>
        <taxon>Synechococcales</taxon>
        <taxon>Coelosphaeriaceae</taxon>
        <taxon>Woronichinia</taxon>
    </lineage>
</organism>
<dbReference type="SUPFAM" id="SSF52540">
    <property type="entry name" value="P-loop containing nucleoside triphosphate hydrolases"/>
    <property type="match status" value="1"/>
</dbReference>
<feature type="repeat" description="WD" evidence="3">
    <location>
        <begin position="1050"/>
        <end position="1083"/>
    </location>
</feature>
<dbReference type="PROSITE" id="PS50082">
    <property type="entry name" value="WD_REPEATS_2"/>
    <property type="match status" value="10"/>
</dbReference>
<feature type="repeat" description="WD" evidence="3">
    <location>
        <begin position="548"/>
        <end position="582"/>
    </location>
</feature>
<evidence type="ECO:0000256" key="1">
    <source>
        <dbReference type="ARBA" id="ARBA00022574"/>
    </source>
</evidence>
<dbReference type="KEGG" id="wna:KA717_22050"/>
<dbReference type="InterPro" id="IPR027417">
    <property type="entry name" value="P-loop_NTPase"/>
</dbReference>
<feature type="repeat" description="WD" evidence="3">
    <location>
        <begin position="721"/>
        <end position="746"/>
    </location>
</feature>
<dbReference type="Gene3D" id="3.40.50.300">
    <property type="entry name" value="P-loop containing nucleotide triphosphate hydrolases"/>
    <property type="match status" value="1"/>
</dbReference>
<dbReference type="PROSITE" id="PS50294">
    <property type="entry name" value="WD_REPEATS_REGION"/>
    <property type="match status" value="9"/>
</dbReference>
<gene>
    <name evidence="5" type="ORF">KA717_22050</name>
</gene>
<name>A0A977KS71_9CYAN</name>
<feature type="repeat" description="WD" evidence="3">
    <location>
        <begin position="589"/>
        <end position="622"/>
    </location>
</feature>
<dbReference type="InterPro" id="IPR001680">
    <property type="entry name" value="WD40_rpt"/>
</dbReference>
<dbReference type="Pfam" id="PF00400">
    <property type="entry name" value="WD40"/>
    <property type="match status" value="10"/>
</dbReference>
<evidence type="ECO:0000256" key="2">
    <source>
        <dbReference type="ARBA" id="ARBA00022737"/>
    </source>
</evidence>
<dbReference type="AlphaFoldDB" id="A0A977KS71"/>
<dbReference type="SMART" id="SM00320">
    <property type="entry name" value="WD40"/>
    <property type="match status" value="13"/>
</dbReference>
<dbReference type="PRINTS" id="PR00320">
    <property type="entry name" value="GPROTEINBRPT"/>
</dbReference>
<evidence type="ECO:0000256" key="4">
    <source>
        <dbReference type="SAM" id="Coils"/>
    </source>
</evidence>
<dbReference type="SUPFAM" id="SSF50978">
    <property type="entry name" value="WD40 repeat-like"/>
    <property type="match status" value="2"/>
</dbReference>
<evidence type="ECO:0000313" key="5">
    <source>
        <dbReference type="EMBL" id="UXE58711.1"/>
    </source>
</evidence>
<feature type="repeat" description="WD" evidence="3">
    <location>
        <begin position="753"/>
        <end position="785"/>
    </location>
</feature>
<accession>A0A977KS71</accession>
<feature type="repeat" description="WD" evidence="3">
    <location>
        <begin position="794"/>
        <end position="835"/>
    </location>
</feature>
<dbReference type="PANTHER" id="PTHR19879">
    <property type="entry name" value="TRANSCRIPTION INITIATION FACTOR TFIID"/>
    <property type="match status" value="1"/>
</dbReference>
<keyword evidence="4" id="KW-0175">Coiled coil</keyword>
<feature type="repeat" description="WD" evidence="3">
    <location>
        <begin position="671"/>
        <end position="705"/>
    </location>
</feature>
<keyword evidence="1 3" id="KW-0853">WD repeat</keyword>
<dbReference type="PROSITE" id="PS00678">
    <property type="entry name" value="WD_REPEATS_1"/>
    <property type="match status" value="4"/>
</dbReference>
<sequence>MLNTNPTWLYKVGGSLAFNHPTYVARQADHELLAALQTGKFCYVFNCRQMGKSSLRVRAMHQLQAEGKDCASIDITSLGSDIDQQQWYNGIITQLFLSFNFVGKVNLKVWLRERSHLSPVQKLSQFIEEIVLSQAKGEQVFIFIDEIDKVLSLKFSLDDFFSLIRFCYNQRAENAAYNRLSFALFGVATPSDLIRDKTQTPFNIGQAIALTGFTETEVEPLALGLAHLAKNSQKLLNVILHWTGGQPFLTQKVCALLCEKGEIIVEGKEVITVEALIDQQLIHHWESQDEPVHLKTIRDRLLRNEQKTGRLLGLYQQILEKGFIQADDSQEQSELRLSGIVVKNDGQLVAYNRIYQAVFSLDWVHRELAKIRPYSEAILAWQASHYEDQSRLLRGQALKDALRWSANKNLSNLDYKFLNASQNLEQAEAEQTNLILQKANQKAQRMIQFGVGILTLSLLGSVIAIFQANLASQKQQQAQIGTELQRIGESAERQFNFEQINGLLSVMQTGQDLKKLVTSNEVLSHYPATSPLLSLQKILDHIQEHNILQGHQESVSSVAFSPNNQTLASASGDKIVRLWHLNGKLQKSLLGHQGAVYRVSFSPDGQTLATASQDETVKLWNLAGQELKTLRGHQGSVYAVTFSPDGRYLASSSRDKTARLWNREGQTLAVLKNHGRSVDDVKFSPDSQHLVTVSRDGFIRLWDLQGHLLKRFGLPNIAFFSVNFSPDGQMLAVAGDDGNSYLWNLEGQLLATFKGNQESVLSVIFSPDGQRLISSGSDGTTKIWSRSGLELATLRGHQEAVFSVAITGNGKTLATASEDGTVKLWDLTPKATVGSRLATARLTGFAFNPVQSEIAITTIEEPPKIFNLQGQLQRTFPAQVQDFSSLGLAQLNFSADGQYLMGNAGGGNIQIWDRQGKLISHFQAAMGRIYDLQMNADNTVIAIANRQGEIWLWEWQNHQQQPRLLRTIKADSDRLRSVSFNPQASQLASASDTGIVKIWNLQGQLETHFQAATDLIYQVQFSPTGKYLLTASRDGTAKLWTGQGTRLQTLKTDPLPIQKISFSPQEQWIAIASSDGTIRLWDLAGNLRGEFKGKETAIVLLGFTSDSRSIVTLNQEGTLREWPVEKELNRLERLLKTGCQWLGDYLQSHPQEQEKLPICQQLKI</sequence>
<protein>
    <submittedName>
        <fullName evidence="5">AAA-like domain-containing protein</fullName>
    </submittedName>
</protein>